<accession>A0A9N9U6X7</accession>
<dbReference type="PANTHER" id="PTHR31001:SF89">
    <property type="entry name" value="ZN(2)-C6 FUNGAL-TYPE DOMAIN-CONTAINING PROTEIN"/>
    <property type="match status" value="1"/>
</dbReference>
<evidence type="ECO:0000256" key="2">
    <source>
        <dbReference type="ARBA" id="ARBA00023242"/>
    </source>
</evidence>
<keyword evidence="6" id="KW-1185">Reference proteome</keyword>
<comment type="subcellular location">
    <subcellularLocation>
        <location evidence="1">Nucleus</location>
    </subcellularLocation>
</comment>
<comment type="caution">
    <text evidence="5">The sequence shown here is derived from an EMBL/GenBank/DDBJ whole genome shotgun (WGS) entry which is preliminary data.</text>
</comment>
<dbReference type="CDD" id="cd00067">
    <property type="entry name" value="GAL4"/>
    <property type="match status" value="1"/>
</dbReference>
<dbReference type="InterPro" id="IPR050613">
    <property type="entry name" value="Sec_Metabolite_Reg"/>
</dbReference>
<dbReference type="Pfam" id="PF00172">
    <property type="entry name" value="Zn_clus"/>
    <property type="match status" value="1"/>
</dbReference>
<dbReference type="GO" id="GO:0005634">
    <property type="term" value="C:nucleus"/>
    <property type="evidence" value="ECO:0007669"/>
    <property type="project" value="UniProtKB-SubCell"/>
</dbReference>
<keyword evidence="2" id="KW-0539">Nucleus</keyword>
<name>A0A9N9U6X7_9HYPO</name>
<proteinExistence type="predicted"/>
<evidence type="ECO:0000256" key="1">
    <source>
        <dbReference type="ARBA" id="ARBA00004123"/>
    </source>
</evidence>
<dbReference type="CDD" id="cd12148">
    <property type="entry name" value="fungal_TF_MHR"/>
    <property type="match status" value="1"/>
</dbReference>
<dbReference type="PROSITE" id="PS00463">
    <property type="entry name" value="ZN2_CY6_FUNGAL_1"/>
    <property type="match status" value="1"/>
</dbReference>
<feature type="region of interest" description="Disordered" evidence="3">
    <location>
        <begin position="60"/>
        <end position="114"/>
    </location>
</feature>
<gene>
    <name evidence="5" type="ORF">CBYS24578_00014096</name>
</gene>
<dbReference type="Proteomes" id="UP000754883">
    <property type="component" value="Unassembled WGS sequence"/>
</dbReference>
<dbReference type="AlphaFoldDB" id="A0A9N9U6X7"/>
<dbReference type="InterPro" id="IPR001138">
    <property type="entry name" value="Zn2Cys6_DnaBD"/>
</dbReference>
<evidence type="ECO:0000313" key="6">
    <source>
        <dbReference type="Proteomes" id="UP000754883"/>
    </source>
</evidence>
<dbReference type="SMART" id="SM00066">
    <property type="entry name" value="GAL4"/>
    <property type="match status" value="1"/>
</dbReference>
<reference evidence="5" key="1">
    <citation type="submission" date="2021-10" db="EMBL/GenBank/DDBJ databases">
        <authorList>
            <person name="Piombo E."/>
        </authorList>
    </citation>
    <scope>NUCLEOTIDE SEQUENCE</scope>
</reference>
<feature type="compositionally biased region" description="Polar residues" evidence="3">
    <location>
        <begin position="82"/>
        <end position="114"/>
    </location>
</feature>
<sequence>MDNPVQSNAKPSEADKSRIPRACDLCRRRKVKCRWAAPDAATCVSCSSMGVRCTWDIKPQKRGRPSRYAPGSPITDGRDANSLPQSPQGTIAEQVLSDQGPSPEESQGVKTRSETLLSQLGSPSSIQQALDDWFEFFYPIQPLLHRRYFILRYQGGEMQTNSEFLALVISMCAAIVVTLPRKAAAEYSEITVSKSLHLVRYYSLLQPTSGCSVDWCVAHYLLAWAHLGEHGFTGFDVFNNLKSAMSGVQWLLSFQLRQSSVHDEEILKRLYGQLTILDIGLDTKGWPGCSFYPLSGDQCRLRPRCLSDEDLSLAEGLAPGTRASQDDTIDYVTGFNAHTDIILTWWHAKADGEHRSPREVIDRGLERLQSILDGLPPELRWRGGLSRDPRATRGHELQMLNIMISFLYIKSNLLEIYGPVAEPPFTHYTIIRQVQPAIQSISRILHHVPRTILESVGFSVVKRIRDMGAPYLEELKLMSDADALASESTRQRLWQLLSELDLLDYQGASGIGSHC</sequence>
<evidence type="ECO:0000259" key="4">
    <source>
        <dbReference type="PROSITE" id="PS50048"/>
    </source>
</evidence>
<dbReference type="Gene3D" id="4.10.240.10">
    <property type="entry name" value="Zn(2)-C6 fungal-type DNA-binding domain"/>
    <property type="match status" value="1"/>
</dbReference>
<dbReference type="PANTHER" id="PTHR31001">
    <property type="entry name" value="UNCHARACTERIZED TRANSCRIPTIONAL REGULATORY PROTEIN"/>
    <property type="match status" value="1"/>
</dbReference>
<feature type="domain" description="Zn(2)-C6 fungal-type" evidence="4">
    <location>
        <begin position="22"/>
        <end position="55"/>
    </location>
</feature>
<dbReference type="InterPro" id="IPR036864">
    <property type="entry name" value="Zn2-C6_fun-type_DNA-bd_sf"/>
</dbReference>
<evidence type="ECO:0000313" key="5">
    <source>
        <dbReference type="EMBL" id="CAG9976190.1"/>
    </source>
</evidence>
<dbReference type="SUPFAM" id="SSF57701">
    <property type="entry name" value="Zn2/Cys6 DNA-binding domain"/>
    <property type="match status" value="1"/>
</dbReference>
<dbReference type="OrthoDB" id="2534600at2759"/>
<organism evidence="5 6">
    <name type="scientific">Clonostachys byssicola</name>
    <dbReference type="NCBI Taxonomy" id="160290"/>
    <lineage>
        <taxon>Eukaryota</taxon>
        <taxon>Fungi</taxon>
        <taxon>Dikarya</taxon>
        <taxon>Ascomycota</taxon>
        <taxon>Pezizomycotina</taxon>
        <taxon>Sordariomycetes</taxon>
        <taxon>Hypocreomycetidae</taxon>
        <taxon>Hypocreales</taxon>
        <taxon>Bionectriaceae</taxon>
        <taxon>Clonostachys</taxon>
    </lineage>
</organism>
<evidence type="ECO:0000256" key="3">
    <source>
        <dbReference type="SAM" id="MobiDB-lite"/>
    </source>
</evidence>
<dbReference type="EMBL" id="CABFNO020001273">
    <property type="protein sequence ID" value="CAG9976190.1"/>
    <property type="molecule type" value="Genomic_DNA"/>
</dbReference>
<dbReference type="GO" id="GO:0008270">
    <property type="term" value="F:zinc ion binding"/>
    <property type="evidence" value="ECO:0007669"/>
    <property type="project" value="InterPro"/>
</dbReference>
<dbReference type="PROSITE" id="PS50048">
    <property type="entry name" value="ZN2_CY6_FUNGAL_2"/>
    <property type="match status" value="1"/>
</dbReference>
<dbReference type="GO" id="GO:0000981">
    <property type="term" value="F:DNA-binding transcription factor activity, RNA polymerase II-specific"/>
    <property type="evidence" value="ECO:0007669"/>
    <property type="project" value="InterPro"/>
</dbReference>
<protein>
    <recommendedName>
        <fullName evidence="4">Zn(2)-C6 fungal-type domain-containing protein</fullName>
    </recommendedName>
</protein>